<reference evidence="3" key="1">
    <citation type="submission" date="2021-02" db="EMBL/GenBank/DDBJ databases">
        <authorList>
            <person name="Palmer J.M."/>
        </authorList>
    </citation>
    <scope>NUCLEOTIDE SEQUENCE</scope>
    <source>
        <strain evidence="3">SCRP734</strain>
    </source>
</reference>
<feature type="compositionally biased region" description="Polar residues" evidence="2">
    <location>
        <begin position="614"/>
        <end position="627"/>
    </location>
</feature>
<protein>
    <submittedName>
        <fullName evidence="3">Uncharacterized protein</fullName>
    </submittedName>
</protein>
<comment type="caution">
    <text evidence="3">The sequence shown here is derived from an EMBL/GenBank/DDBJ whole genome shotgun (WGS) entry which is preliminary data.</text>
</comment>
<feature type="region of interest" description="Disordered" evidence="2">
    <location>
        <begin position="603"/>
        <end position="627"/>
    </location>
</feature>
<accession>A0A8T1VIL6</accession>
<feature type="compositionally biased region" description="Basic and acidic residues" evidence="2">
    <location>
        <begin position="110"/>
        <end position="125"/>
    </location>
</feature>
<evidence type="ECO:0000313" key="4">
    <source>
        <dbReference type="Proteomes" id="UP000694044"/>
    </source>
</evidence>
<feature type="coiled-coil region" evidence="1">
    <location>
        <begin position="200"/>
        <end position="245"/>
    </location>
</feature>
<proteinExistence type="predicted"/>
<name>A0A8T1VIL6_9STRA</name>
<dbReference type="AlphaFoldDB" id="A0A8T1VIL6"/>
<evidence type="ECO:0000256" key="1">
    <source>
        <dbReference type="SAM" id="Coils"/>
    </source>
</evidence>
<gene>
    <name evidence="3" type="ORF">PHYPSEUDO_006471</name>
</gene>
<sequence length="693" mass="77866">MEQRSALPSLNGKDQPVMPKAHAPETRPTSSVSTGGRRALGTLPKSASVVRRTRHSDVVMPSSWQPPHENQVQRSSTPRDGSTGRVSTSTTHHPGKLGVERDAQLQQQAERLREPEDRDSRDEVMQLRDENATFRRENDLLRTMLVEKMRGQSKVVAGGQFRAASASTVARVSVASSSACTKCSTARTRAIKAHQETEQAEAATSELRKYVDHMEAAQQRLWEERSSLVNEIAQLRDKLAEKVEECFLVEAECTKLDKQVKMWQPENDMAELPTRPLKQKEVVDNATQCTFQQRCDDELQAVQVREIVSLKAELQLLVQQLDASDQGLQRVSKDLEEARKVANLEKEQRDNESSLWRGERSEYKRRILELEESEKTLRISIYDLQHAHQKELQLSQKANLELRADVVAKEADLQLINQQHKTETSARQQQQQTLVKALKVRIEHKVADVDRLHALLADHNGEKAAKAAMKEQIQDLEVHVQTLTKENAKLIADNHFQQQQAAESAQIERDKLLSEGAADQRRLSEALSALQSDNRSLQTRISGAEAELAEQEVLMLRQKRSHARAMERLLESSLRLCVVAPTVNVQLNTNAANLAGKISSSISTEKTPKDKNSSEMTSVTCRSTPQQDSIRQAIENDVLPLFTSVFLQGDDDASPQADVPMTRWLQDLLHDMQERIAAQLESIYSTASCGKGK</sequence>
<organism evidence="3 4">
    <name type="scientific">Phytophthora pseudosyringae</name>
    <dbReference type="NCBI Taxonomy" id="221518"/>
    <lineage>
        <taxon>Eukaryota</taxon>
        <taxon>Sar</taxon>
        <taxon>Stramenopiles</taxon>
        <taxon>Oomycota</taxon>
        <taxon>Peronosporomycetes</taxon>
        <taxon>Peronosporales</taxon>
        <taxon>Peronosporaceae</taxon>
        <taxon>Phytophthora</taxon>
    </lineage>
</organism>
<feature type="compositionally biased region" description="Polar residues" evidence="2">
    <location>
        <begin position="62"/>
        <end position="92"/>
    </location>
</feature>
<evidence type="ECO:0000256" key="2">
    <source>
        <dbReference type="SAM" id="MobiDB-lite"/>
    </source>
</evidence>
<feature type="coiled-coil region" evidence="1">
    <location>
        <begin position="466"/>
        <end position="493"/>
    </location>
</feature>
<keyword evidence="4" id="KW-1185">Reference proteome</keyword>
<evidence type="ECO:0000313" key="3">
    <source>
        <dbReference type="EMBL" id="KAG7381095.1"/>
    </source>
</evidence>
<keyword evidence="1" id="KW-0175">Coiled coil</keyword>
<dbReference type="OrthoDB" id="74035at2759"/>
<dbReference type="Proteomes" id="UP000694044">
    <property type="component" value="Unassembled WGS sequence"/>
</dbReference>
<feature type="region of interest" description="Disordered" evidence="2">
    <location>
        <begin position="1"/>
        <end position="125"/>
    </location>
</feature>
<dbReference type="EMBL" id="JAGDFM010000262">
    <property type="protein sequence ID" value="KAG7381095.1"/>
    <property type="molecule type" value="Genomic_DNA"/>
</dbReference>
<feature type="coiled-coil region" evidence="1">
    <location>
        <begin position="520"/>
        <end position="554"/>
    </location>
</feature>